<sequence length="96" mass="10221">MANAVTEYPPLPCGPMPATVQSPELPNRAPHLPPPRVTRRAPLSSSLSSSSASPSLSSLLLATECLEARVHQATGLLLSLAFSLLASRFDTWKNIE</sequence>
<name>A0A0E0JSU8_ORYPU</name>
<accession>A0A0E0JSU8</accession>
<feature type="compositionally biased region" description="Low complexity" evidence="1">
    <location>
        <begin position="41"/>
        <end position="54"/>
    </location>
</feature>
<feature type="region of interest" description="Disordered" evidence="1">
    <location>
        <begin position="1"/>
        <end position="54"/>
    </location>
</feature>
<dbReference type="EnsemblPlants" id="OPUNC01G40840.1">
    <property type="protein sequence ID" value="OPUNC01G40840.1"/>
    <property type="gene ID" value="OPUNC01G40840"/>
</dbReference>
<evidence type="ECO:0000256" key="1">
    <source>
        <dbReference type="SAM" id="MobiDB-lite"/>
    </source>
</evidence>
<evidence type="ECO:0000313" key="2">
    <source>
        <dbReference type="EnsemblPlants" id="OPUNC01G40840.1"/>
    </source>
</evidence>
<proteinExistence type="predicted"/>
<keyword evidence="3" id="KW-1185">Reference proteome</keyword>
<reference evidence="2" key="2">
    <citation type="submission" date="2018-05" db="EMBL/GenBank/DDBJ databases">
        <title>OpunRS2 (Oryza punctata Reference Sequence Version 2).</title>
        <authorList>
            <person name="Zhang J."/>
            <person name="Kudrna D."/>
            <person name="Lee S."/>
            <person name="Talag J."/>
            <person name="Welchert J."/>
            <person name="Wing R.A."/>
        </authorList>
    </citation>
    <scope>NUCLEOTIDE SEQUENCE [LARGE SCALE GENOMIC DNA]</scope>
</reference>
<dbReference type="HOGENOM" id="CLU_2363352_0_0_1"/>
<dbReference type="Proteomes" id="UP000026962">
    <property type="component" value="Chromosome 1"/>
</dbReference>
<reference evidence="2" key="1">
    <citation type="submission" date="2015-04" db="UniProtKB">
        <authorList>
            <consortium name="EnsemblPlants"/>
        </authorList>
    </citation>
    <scope>IDENTIFICATION</scope>
</reference>
<protein>
    <submittedName>
        <fullName evidence="2">Uncharacterized protein</fullName>
    </submittedName>
</protein>
<dbReference type="AlphaFoldDB" id="A0A0E0JSU8"/>
<evidence type="ECO:0000313" key="3">
    <source>
        <dbReference type="Proteomes" id="UP000026962"/>
    </source>
</evidence>
<dbReference type="Gramene" id="OPUNC01G40840.1">
    <property type="protein sequence ID" value="OPUNC01G40840.1"/>
    <property type="gene ID" value="OPUNC01G40840"/>
</dbReference>
<organism evidence="2">
    <name type="scientific">Oryza punctata</name>
    <name type="common">Red rice</name>
    <dbReference type="NCBI Taxonomy" id="4537"/>
    <lineage>
        <taxon>Eukaryota</taxon>
        <taxon>Viridiplantae</taxon>
        <taxon>Streptophyta</taxon>
        <taxon>Embryophyta</taxon>
        <taxon>Tracheophyta</taxon>
        <taxon>Spermatophyta</taxon>
        <taxon>Magnoliopsida</taxon>
        <taxon>Liliopsida</taxon>
        <taxon>Poales</taxon>
        <taxon>Poaceae</taxon>
        <taxon>BOP clade</taxon>
        <taxon>Oryzoideae</taxon>
        <taxon>Oryzeae</taxon>
        <taxon>Oryzinae</taxon>
        <taxon>Oryza</taxon>
    </lineage>
</organism>